<gene>
    <name evidence="1" type="ORF">BaRGS_00013252</name>
</gene>
<proteinExistence type="predicted"/>
<sequence>MTSRQCVETTTDSSIKKFTRRSQAASLRYTRTDTVSPCKSYTDTEYSSLRGTSCMLKEYGVELLLSETLSSSLGFTTALSESVPIPPGSVRVCPNTPGLCQSLSQYPRALSESVPIPPGCQRRQSSNVVHSSGSLLYSPILSYILLCQRHHRSRGFLCFRRLFL</sequence>
<comment type="caution">
    <text evidence="1">The sequence shown here is derived from an EMBL/GenBank/DDBJ whole genome shotgun (WGS) entry which is preliminary data.</text>
</comment>
<dbReference type="AlphaFoldDB" id="A0ABD0L7G8"/>
<evidence type="ECO:0000313" key="2">
    <source>
        <dbReference type="Proteomes" id="UP001519460"/>
    </source>
</evidence>
<keyword evidence="2" id="KW-1185">Reference proteome</keyword>
<name>A0ABD0L7G8_9CAEN</name>
<dbReference type="Proteomes" id="UP001519460">
    <property type="component" value="Unassembled WGS sequence"/>
</dbReference>
<protein>
    <submittedName>
        <fullName evidence="1">Uncharacterized protein</fullName>
    </submittedName>
</protein>
<accession>A0ABD0L7G8</accession>
<evidence type="ECO:0000313" key="1">
    <source>
        <dbReference type="EMBL" id="KAK7495554.1"/>
    </source>
</evidence>
<reference evidence="1 2" key="1">
    <citation type="journal article" date="2023" name="Sci. Data">
        <title>Genome assembly of the Korean intertidal mud-creeper Batillaria attramentaria.</title>
        <authorList>
            <person name="Patra A.K."/>
            <person name="Ho P.T."/>
            <person name="Jun S."/>
            <person name="Lee S.J."/>
            <person name="Kim Y."/>
            <person name="Won Y.J."/>
        </authorList>
    </citation>
    <scope>NUCLEOTIDE SEQUENCE [LARGE SCALE GENOMIC DNA]</scope>
    <source>
        <strain evidence="1">Wonlab-2016</strain>
    </source>
</reference>
<dbReference type="EMBL" id="JACVVK020000074">
    <property type="protein sequence ID" value="KAK7495554.1"/>
    <property type="molecule type" value="Genomic_DNA"/>
</dbReference>
<organism evidence="1 2">
    <name type="scientific">Batillaria attramentaria</name>
    <dbReference type="NCBI Taxonomy" id="370345"/>
    <lineage>
        <taxon>Eukaryota</taxon>
        <taxon>Metazoa</taxon>
        <taxon>Spiralia</taxon>
        <taxon>Lophotrochozoa</taxon>
        <taxon>Mollusca</taxon>
        <taxon>Gastropoda</taxon>
        <taxon>Caenogastropoda</taxon>
        <taxon>Sorbeoconcha</taxon>
        <taxon>Cerithioidea</taxon>
        <taxon>Batillariidae</taxon>
        <taxon>Batillaria</taxon>
    </lineage>
</organism>